<evidence type="ECO:0000313" key="2">
    <source>
        <dbReference type="Proteomes" id="UP000243376"/>
    </source>
</evidence>
<comment type="caution">
    <text evidence="1">The sequence shown here is derived from an EMBL/GenBank/DDBJ whole genome shotgun (WGS) entry which is preliminary data.</text>
</comment>
<feature type="non-terminal residue" evidence="1">
    <location>
        <position position="124"/>
    </location>
</feature>
<reference evidence="1 2" key="1">
    <citation type="submission" date="2018-01" db="EMBL/GenBank/DDBJ databases">
        <title>Metagenomic assembled genomes from two thermal pools in the Uzon Caldera, Kamchatka, Russia.</title>
        <authorList>
            <person name="Wilkins L."/>
            <person name="Ettinger C."/>
        </authorList>
    </citation>
    <scope>NUCLEOTIDE SEQUENCE [LARGE SCALE GENOMIC DNA]</scope>
    <source>
        <strain evidence="1">ZAV-02</strain>
    </source>
</reference>
<name>A0A2J6X7C0_9CHLR</name>
<evidence type="ECO:0000313" key="1">
    <source>
        <dbReference type="EMBL" id="PMP82936.1"/>
    </source>
</evidence>
<organism evidence="1 2">
    <name type="scientific">Chloroflexus aggregans</name>
    <dbReference type="NCBI Taxonomy" id="152260"/>
    <lineage>
        <taxon>Bacteria</taxon>
        <taxon>Bacillati</taxon>
        <taxon>Chloroflexota</taxon>
        <taxon>Chloroflexia</taxon>
        <taxon>Chloroflexales</taxon>
        <taxon>Chloroflexineae</taxon>
        <taxon>Chloroflexaceae</taxon>
        <taxon>Chloroflexus</taxon>
    </lineage>
</organism>
<accession>A0A2J6X7C0</accession>
<dbReference type="Proteomes" id="UP000243376">
    <property type="component" value="Unassembled WGS sequence"/>
</dbReference>
<sequence>MIQHKALRIGLLLVFAGILAATLPVVARPSALAAQVSSWRLSSVRDWEAGSISDLLVVNNAGGELRLAAEASTGTFVSAPFETAFAVNAAGAVWRAEVIDGTDVRLELRARATPPGENDEGWGP</sequence>
<dbReference type="EMBL" id="PNIQ01000402">
    <property type="protein sequence ID" value="PMP82936.1"/>
    <property type="molecule type" value="Genomic_DNA"/>
</dbReference>
<protein>
    <submittedName>
        <fullName evidence="1">N-acetylmuramoyl-L-alanine amidase</fullName>
    </submittedName>
</protein>
<proteinExistence type="predicted"/>
<dbReference type="AlphaFoldDB" id="A0A2J6X7C0"/>
<gene>
    <name evidence="1" type="ORF">C0184_06095</name>
</gene>